<gene>
    <name evidence="7" type="ORF">BLA29_006921</name>
</gene>
<dbReference type="PANTHER" id="PTHR42765">
    <property type="entry name" value="SOLEUCYL-TRNA SYNTHETASE"/>
    <property type="match status" value="1"/>
</dbReference>
<dbReference type="Gene3D" id="1.10.730.20">
    <property type="match status" value="1"/>
</dbReference>
<evidence type="ECO:0000313" key="8">
    <source>
        <dbReference type="Proteomes" id="UP000194236"/>
    </source>
</evidence>
<keyword evidence="4" id="KW-0648">Protein biosynthesis</keyword>
<dbReference type="InterPro" id="IPR050081">
    <property type="entry name" value="Ile-tRNA_ligase"/>
</dbReference>
<dbReference type="PANTHER" id="PTHR42765:SF1">
    <property type="entry name" value="ISOLEUCINE--TRNA LIGASE, MITOCHONDRIAL"/>
    <property type="match status" value="1"/>
</dbReference>
<dbReference type="Proteomes" id="UP000194236">
    <property type="component" value="Unassembled WGS sequence"/>
</dbReference>
<sequence>MIHYFSYEFSTFYLSRIKDRLYCDPIESLDVRSIMTVLYSVYHTVGFHMAPILPHLILECQQYYPFNHQSIIDNRMMLNQNDSELLLKQFKFIQTIIGRMNEWASSEKRLIDLDCHLSIPKNHLNAGEMFNTFQRFQPSSINGLECRSDLVECLQVARVSYGMDESNETTGECIELRDDDDDCILRIYLKRTDNQQCPRCRRYTVINNDNLCVRCNFIMLHHK</sequence>
<dbReference type="EMBL" id="MUJZ01048668">
    <property type="protein sequence ID" value="OTF74104.1"/>
    <property type="molecule type" value="Genomic_DNA"/>
</dbReference>
<evidence type="ECO:0000256" key="5">
    <source>
        <dbReference type="ARBA" id="ARBA00023146"/>
    </source>
</evidence>
<proteinExistence type="predicted"/>
<keyword evidence="3" id="KW-0067">ATP-binding</keyword>
<dbReference type="GO" id="GO:0005524">
    <property type="term" value="F:ATP binding"/>
    <property type="evidence" value="ECO:0007669"/>
    <property type="project" value="UniProtKB-KW"/>
</dbReference>
<evidence type="ECO:0000313" key="7">
    <source>
        <dbReference type="EMBL" id="OTF74104.1"/>
    </source>
</evidence>
<keyword evidence="8" id="KW-1185">Reference proteome</keyword>
<evidence type="ECO:0000256" key="4">
    <source>
        <dbReference type="ARBA" id="ARBA00022917"/>
    </source>
</evidence>
<dbReference type="InterPro" id="IPR009080">
    <property type="entry name" value="tRNAsynth_Ia_anticodon-bd"/>
</dbReference>
<evidence type="ECO:0000256" key="3">
    <source>
        <dbReference type="ARBA" id="ARBA00022840"/>
    </source>
</evidence>
<dbReference type="GO" id="GO:0005739">
    <property type="term" value="C:mitochondrion"/>
    <property type="evidence" value="ECO:0007669"/>
    <property type="project" value="TreeGrafter"/>
</dbReference>
<dbReference type="SUPFAM" id="SSF47323">
    <property type="entry name" value="Anticodon-binding domain of a subclass of class I aminoacyl-tRNA synthetases"/>
    <property type="match status" value="1"/>
</dbReference>
<reference evidence="7 8" key="1">
    <citation type="submission" date="2017-03" db="EMBL/GenBank/DDBJ databases">
        <title>Genome Survey of Euroglyphus maynei.</title>
        <authorList>
            <person name="Arlian L.G."/>
            <person name="Morgan M.S."/>
            <person name="Rider S.D."/>
        </authorList>
    </citation>
    <scope>NUCLEOTIDE SEQUENCE [LARGE SCALE GENOMIC DNA]</scope>
    <source>
        <strain evidence="7">Arlian Lab</strain>
        <tissue evidence="7">Whole body</tissue>
    </source>
</reference>
<dbReference type="InterPro" id="IPR013155">
    <property type="entry name" value="M/V/L/I-tRNA-synth_anticd-bd"/>
</dbReference>
<evidence type="ECO:0000259" key="6">
    <source>
        <dbReference type="Pfam" id="PF08264"/>
    </source>
</evidence>
<dbReference type="GO" id="GO:0006428">
    <property type="term" value="P:isoleucyl-tRNA aminoacylation"/>
    <property type="evidence" value="ECO:0007669"/>
    <property type="project" value="TreeGrafter"/>
</dbReference>
<protein>
    <recommendedName>
        <fullName evidence="6">Methionyl/Valyl/Leucyl/Isoleucyl-tRNA synthetase anticodon-binding domain-containing protein</fullName>
    </recommendedName>
</protein>
<keyword evidence="5" id="KW-0030">Aminoacyl-tRNA synthetase</keyword>
<dbReference type="GO" id="GO:0032543">
    <property type="term" value="P:mitochondrial translation"/>
    <property type="evidence" value="ECO:0007669"/>
    <property type="project" value="TreeGrafter"/>
</dbReference>
<keyword evidence="2" id="KW-0547">Nucleotide-binding</keyword>
<dbReference type="GO" id="GO:0004822">
    <property type="term" value="F:isoleucine-tRNA ligase activity"/>
    <property type="evidence" value="ECO:0007669"/>
    <property type="project" value="TreeGrafter"/>
</dbReference>
<comment type="caution">
    <text evidence="7">The sequence shown here is derived from an EMBL/GenBank/DDBJ whole genome shotgun (WGS) entry which is preliminary data.</text>
</comment>
<organism evidence="7 8">
    <name type="scientific">Euroglyphus maynei</name>
    <name type="common">Mayne's house dust mite</name>
    <dbReference type="NCBI Taxonomy" id="6958"/>
    <lineage>
        <taxon>Eukaryota</taxon>
        <taxon>Metazoa</taxon>
        <taxon>Ecdysozoa</taxon>
        <taxon>Arthropoda</taxon>
        <taxon>Chelicerata</taxon>
        <taxon>Arachnida</taxon>
        <taxon>Acari</taxon>
        <taxon>Acariformes</taxon>
        <taxon>Sarcoptiformes</taxon>
        <taxon>Astigmata</taxon>
        <taxon>Psoroptidia</taxon>
        <taxon>Analgoidea</taxon>
        <taxon>Pyroglyphidae</taxon>
        <taxon>Pyroglyphinae</taxon>
        <taxon>Euroglyphus</taxon>
    </lineage>
</organism>
<dbReference type="AlphaFoldDB" id="A0A1Y3B216"/>
<accession>A0A1Y3B216</accession>
<evidence type="ECO:0000256" key="2">
    <source>
        <dbReference type="ARBA" id="ARBA00022741"/>
    </source>
</evidence>
<dbReference type="Pfam" id="PF08264">
    <property type="entry name" value="Anticodon_1"/>
    <property type="match status" value="1"/>
</dbReference>
<name>A0A1Y3B216_EURMA</name>
<evidence type="ECO:0000256" key="1">
    <source>
        <dbReference type="ARBA" id="ARBA00022598"/>
    </source>
</evidence>
<feature type="domain" description="Methionyl/Valyl/Leucyl/Isoleucyl-tRNA synthetase anticodon-binding" evidence="6">
    <location>
        <begin position="3"/>
        <end position="100"/>
    </location>
</feature>
<keyword evidence="1" id="KW-0436">Ligase</keyword>